<accession>A0ABM8GTE5</accession>
<evidence type="ECO:0008006" key="4">
    <source>
        <dbReference type="Google" id="ProtNLM"/>
    </source>
</evidence>
<keyword evidence="1" id="KW-0472">Membrane</keyword>
<proteinExistence type="predicted"/>
<feature type="transmembrane region" description="Helical" evidence="1">
    <location>
        <begin position="132"/>
        <end position="155"/>
    </location>
</feature>
<evidence type="ECO:0000313" key="2">
    <source>
        <dbReference type="EMBL" id="BDZ51737.1"/>
    </source>
</evidence>
<dbReference type="EMBL" id="AP027732">
    <property type="protein sequence ID" value="BDZ51737.1"/>
    <property type="molecule type" value="Genomic_DNA"/>
</dbReference>
<gene>
    <name evidence="2" type="ORF">GCM10025867_39780</name>
</gene>
<reference evidence="3" key="1">
    <citation type="journal article" date="2019" name="Int. J. Syst. Evol. Microbiol.">
        <title>The Global Catalogue of Microorganisms (GCM) 10K type strain sequencing project: providing services to taxonomists for standard genome sequencing and annotation.</title>
        <authorList>
            <consortium name="The Broad Institute Genomics Platform"/>
            <consortium name="The Broad Institute Genome Sequencing Center for Infectious Disease"/>
            <person name="Wu L."/>
            <person name="Ma J."/>
        </authorList>
    </citation>
    <scope>NUCLEOTIDE SEQUENCE [LARGE SCALE GENOMIC DNA]</scope>
    <source>
        <strain evidence="3">NBRC 108728</strain>
    </source>
</reference>
<evidence type="ECO:0000313" key="3">
    <source>
        <dbReference type="Proteomes" id="UP001321486"/>
    </source>
</evidence>
<name>A0ABM8GTE5_9MICO</name>
<evidence type="ECO:0000256" key="1">
    <source>
        <dbReference type="SAM" id="Phobius"/>
    </source>
</evidence>
<sequence>MGTPYEMPARRASNCHYRLVAFQFILIALATGGLVLPVTGAVRAYHSGRRAIKKARHDSERIAAIRESWANEQGQERARLGQDYDGEVVNEKYARLFLAEELVVPNWDYSSRNAAGDLTIVRVLELIVESNLSNVGLIFLGAVCSYVATLLAILYS</sequence>
<keyword evidence="1" id="KW-0812">Transmembrane</keyword>
<protein>
    <recommendedName>
        <fullName evidence="4">DUF3592 domain-containing protein</fullName>
    </recommendedName>
</protein>
<feature type="transmembrane region" description="Helical" evidence="1">
    <location>
        <begin position="20"/>
        <end position="45"/>
    </location>
</feature>
<organism evidence="2 3">
    <name type="scientific">Frondihabitans sucicola</name>
    <dbReference type="NCBI Taxonomy" id="1268041"/>
    <lineage>
        <taxon>Bacteria</taxon>
        <taxon>Bacillati</taxon>
        <taxon>Actinomycetota</taxon>
        <taxon>Actinomycetes</taxon>
        <taxon>Micrococcales</taxon>
        <taxon>Microbacteriaceae</taxon>
        <taxon>Frondihabitans</taxon>
    </lineage>
</organism>
<keyword evidence="1" id="KW-1133">Transmembrane helix</keyword>
<keyword evidence="3" id="KW-1185">Reference proteome</keyword>
<dbReference type="Proteomes" id="UP001321486">
    <property type="component" value="Chromosome"/>
</dbReference>